<reference evidence="1 2" key="1">
    <citation type="submission" date="2016-11" db="EMBL/GenBank/DDBJ databases">
        <title>Paenibacillus species isolates.</title>
        <authorList>
            <person name="Beno S.M."/>
        </authorList>
    </citation>
    <scope>NUCLEOTIDE SEQUENCE [LARGE SCALE GENOMIC DNA]</scope>
    <source>
        <strain evidence="1 2">FSL H7-0433</strain>
    </source>
</reference>
<dbReference type="EMBL" id="MPVP01000093">
    <property type="protein sequence ID" value="OMD33150.1"/>
    <property type="molecule type" value="Genomic_DNA"/>
</dbReference>
<proteinExistence type="predicted"/>
<dbReference type="Proteomes" id="UP000187158">
    <property type="component" value="Unassembled WGS sequence"/>
</dbReference>
<name>A0ABX3GMA7_9BACL</name>
<evidence type="ECO:0000313" key="2">
    <source>
        <dbReference type="Proteomes" id="UP000187158"/>
    </source>
</evidence>
<dbReference type="RefSeq" id="WP_076219124.1">
    <property type="nucleotide sequence ID" value="NZ_MPVM01000007.1"/>
</dbReference>
<evidence type="ECO:0000313" key="1">
    <source>
        <dbReference type="EMBL" id="OMD33150.1"/>
    </source>
</evidence>
<evidence type="ECO:0008006" key="3">
    <source>
        <dbReference type="Google" id="ProtNLM"/>
    </source>
</evidence>
<accession>A0ABX3GMA7</accession>
<organism evidence="1 2">
    <name type="scientific">Paenibacillus odorifer</name>
    <dbReference type="NCBI Taxonomy" id="189426"/>
    <lineage>
        <taxon>Bacteria</taxon>
        <taxon>Bacillati</taxon>
        <taxon>Bacillota</taxon>
        <taxon>Bacilli</taxon>
        <taxon>Bacillales</taxon>
        <taxon>Paenibacillaceae</taxon>
        <taxon>Paenibacillus</taxon>
    </lineage>
</organism>
<gene>
    <name evidence="1" type="ORF">BSO21_15725</name>
</gene>
<sequence length="193" mass="22051">MVKQVLYLIVFSFLIILIGCNSSNTPVTQNIPIESDSKISESVEAKPIESNKPDDISEITEDEWSYYFNARYGFSIKYPSEWTAGEESDNGDGKSLYIGNPDIQILAYASNYMEDTSDPYHEDENVQLQRTRLENGYESVLIVGKEEGKVLFDMVYISTQDIEYHFYASVSEKFFEDNEQILLKVAKSLDSPE</sequence>
<protein>
    <recommendedName>
        <fullName evidence="3">PsbP C-terminal domain-containing protein</fullName>
    </recommendedName>
</protein>
<keyword evidence="2" id="KW-1185">Reference proteome</keyword>
<dbReference type="PROSITE" id="PS51257">
    <property type="entry name" value="PROKAR_LIPOPROTEIN"/>
    <property type="match status" value="1"/>
</dbReference>
<comment type="caution">
    <text evidence="1">The sequence shown here is derived from an EMBL/GenBank/DDBJ whole genome shotgun (WGS) entry which is preliminary data.</text>
</comment>